<protein>
    <submittedName>
        <fullName evidence="3">Uncharacterized protein</fullName>
    </submittedName>
</protein>
<sequence length="591" mass="63985">MAIAARLLSTAPCRSPSSWPLPPSKPYLRFPSAPLLLLLRSPAAASVIHLSPPPVTPLAVACDDRHALPDSDEPRNRNPPDHPAPLLAAAAAAAAAVASPHAALALSGGSMGGCSDTSSSYSSSFSSSSSSDSFSSWSSSSDSWRSSSSSSSSPPKKKKVVVVESADLETHESVGTAASPPPPPPVALTPWEKFWISVAVVLGVGGLVFGLIFLIKRSIPPPRTISVVKLQIALGGVAAAKSFQKDLNRIAERVQGSSRRWYKFILSDTISSLHRHKDYCISTSLSVDIKDSDSWNGHFKKISLEERGKFDEETLSNLEGVKRNKEYSTKMDGSKNEYIVLTILVATDGTMDFPKLITNAADLKVALTKLYSTPETGLETSYEISFCRRMNSFTREPRPPPPPPLPRPHPAPPPPCPAASLQMSEMHSSRQEEGVLLTFSVADCIARLRTTTKPIAKKKNIKNCKQTNKELRRIFLHSHEYSVITNQCTFSDQPKKLQEPPLNSCAPARIQGAKSLKEKAAARPHPAPPPPRPAASAAAASTPGHAPTLGHIRRGRPQPSHRRRRSSLSCHAAASEKCQEKRKRERKRKKV</sequence>
<feature type="compositionally biased region" description="Low complexity" evidence="1">
    <location>
        <begin position="534"/>
        <end position="548"/>
    </location>
</feature>
<dbReference type="PANTHER" id="PTHR33975">
    <property type="entry name" value="MYELIN-ASSOCIATED OLIGODENDROCYTE BASIC PROTEIN"/>
    <property type="match status" value="1"/>
</dbReference>
<feature type="compositionally biased region" description="Basic and acidic residues" evidence="1">
    <location>
        <begin position="65"/>
        <end position="80"/>
    </location>
</feature>
<dbReference type="HOGENOM" id="CLU_1296241_0_0_1"/>
<feature type="region of interest" description="Disordered" evidence="1">
    <location>
        <begin position="512"/>
        <end position="591"/>
    </location>
</feature>
<proteinExistence type="predicted"/>
<evidence type="ECO:0000313" key="4">
    <source>
        <dbReference type="Proteomes" id="UP000000763"/>
    </source>
</evidence>
<name>Q6ZJ44_ORYSJ</name>
<feature type="compositionally biased region" description="Pro residues" evidence="1">
    <location>
        <begin position="399"/>
        <end position="417"/>
    </location>
</feature>
<feature type="region of interest" description="Disordered" evidence="1">
    <location>
        <begin position="392"/>
        <end position="427"/>
    </location>
</feature>
<dbReference type="EMBL" id="AP003925">
    <property type="protein sequence ID" value="BAD09050.1"/>
    <property type="molecule type" value="Genomic_DNA"/>
</dbReference>
<dbReference type="InterPro" id="IPR010903">
    <property type="entry name" value="DUF1517"/>
</dbReference>
<accession>Q6ZJ44</accession>
<organism evidence="3 4">
    <name type="scientific">Oryza sativa subsp. japonica</name>
    <name type="common">Rice</name>
    <dbReference type="NCBI Taxonomy" id="39947"/>
    <lineage>
        <taxon>Eukaryota</taxon>
        <taxon>Viridiplantae</taxon>
        <taxon>Streptophyta</taxon>
        <taxon>Embryophyta</taxon>
        <taxon>Tracheophyta</taxon>
        <taxon>Spermatophyta</taxon>
        <taxon>Magnoliopsida</taxon>
        <taxon>Liliopsida</taxon>
        <taxon>Poales</taxon>
        <taxon>Poaceae</taxon>
        <taxon>BOP clade</taxon>
        <taxon>Oryzoideae</taxon>
        <taxon>Oryzeae</taxon>
        <taxon>Oryzinae</taxon>
        <taxon>Oryza</taxon>
        <taxon>Oryza sativa</taxon>
    </lineage>
</organism>
<dbReference type="Pfam" id="PF07466">
    <property type="entry name" value="DUF1517"/>
    <property type="match status" value="1"/>
</dbReference>
<feature type="compositionally biased region" description="Basic residues" evidence="1">
    <location>
        <begin position="551"/>
        <end position="566"/>
    </location>
</feature>
<evidence type="ECO:0000313" key="3">
    <source>
        <dbReference type="EMBL" id="BAD09050.1"/>
    </source>
</evidence>
<dbReference type="InterPro" id="IPR053023">
    <property type="entry name" value="FLAP_modulator"/>
</dbReference>
<evidence type="ECO:0000256" key="1">
    <source>
        <dbReference type="SAM" id="MobiDB-lite"/>
    </source>
</evidence>
<dbReference type="AlphaFoldDB" id="Q6ZJ44"/>
<gene>
    <name evidence="3" type="primary">OJ1005_B05.23</name>
</gene>
<evidence type="ECO:0000256" key="2">
    <source>
        <dbReference type="SAM" id="Phobius"/>
    </source>
</evidence>
<reference evidence="4" key="2">
    <citation type="journal article" date="2008" name="Nucleic Acids Res.">
        <title>The rice annotation project database (RAP-DB): 2008 update.</title>
        <authorList>
            <consortium name="The rice annotation project (RAP)"/>
        </authorList>
    </citation>
    <scope>GENOME REANNOTATION</scope>
    <source>
        <strain evidence="4">cv. Nipponbare</strain>
    </source>
</reference>
<keyword evidence="2" id="KW-1133">Transmembrane helix</keyword>
<keyword evidence="2" id="KW-0472">Membrane</keyword>
<dbReference type="PANTHER" id="PTHR33975:SF13">
    <property type="match status" value="1"/>
</dbReference>
<keyword evidence="2" id="KW-0812">Transmembrane</keyword>
<reference evidence="4" key="1">
    <citation type="journal article" date="2005" name="Nature">
        <title>The map-based sequence of the rice genome.</title>
        <authorList>
            <consortium name="International rice genome sequencing project (IRGSP)"/>
            <person name="Matsumoto T."/>
            <person name="Wu J."/>
            <person name="Kanamori H."/>
            <person name="Katayose Y."/>
            <person name="Fujisawa M."/>
            <person name="Namiki N."/>
            <person name="Mizuno H."/>
            <person name="Yamamoto K."/>
            <person name="Antonio B.A."/>
            <person name="Baba T."/>
            <person name="Sakata K."/>
            <person name="Nagamura Y."/>
            <person name="Aoki H."/>
            <person name="Arikawa K."/>
            <person name="Arita K."/>
            <person name="Bito T."/>
            <person name="Chiden Y."/>
            <person name="Fujitsuka N."/>
            <person name="Fukunaka R."/>
            <person name="Hamada M."/>
            <person name="Harada C."/>
            <person name="Hayashi A."/>
            <person name="Hijishita S."/>
            <person name="Honda M."/>
            <person name="Hosokawa S."/>
            <person name="Ichikawa Y."/>
            <person name="Idonuma A."/>
            <person name="Iijima M."/>
            <person name="Ikeda M."/>
            <person name="Ikeno M."/>
            <person name="Ito K."/>
            <person name="Ito S."/>
            <person name="Ito T."/>
            <person name="Ito Y."/>
            <person name="Ito Y."/>
            <person name="Iwabuchi A."/>
            <person name="Kamiya K."/>
            <person name="Karasawa W."/>
            <person name="Kurita K."/>
            <person name="Katagiri S."/>
            <person name="Kikuta A."/>
            <person name="Kobayashi H."/>
            <person name="Kobayashi N."/>
            <person name="Machita K."/>
            <person name="Maehara T."/>
            <person name="Masukawa M."/>
            <person name="Mizubayashi T."/>
            <person name="Mukai Y."/>
            <person name="Nagasaki H."/>
            <person name="Nagata Y."/>
            <person name="Naito S."/>
            <person name="Nakashima M."/>
            <person name="Nakama Y."/>
            <person name="Nakamichi Y."/>
            <person name="Nakamura M."/>
            <person name="Meguro A."/>
            <person name="Negishi M."/>
            <person name="Ohta I."/>
            <person name="Ohta T."/>
            <person name="Okamoto M."/>
            <person name="Ono N."/>
            <person name="Saji S."/>
            <person name="Sakaguchi M."/>
            <person name="Sakai K."/>
            <person name="Shibata M."/>
            <person name="Shimokawa T."/>
            <person name="Song J."/>
            <person name="Takazaki Y."/>
            <person name="Terasawa K."/>
            <person name="Tsugane M."/>
            <person name="Tsuji K."/>
            <person name="Ueda S."/>
            <person name="Waki K."/>
            <person name="Yamagata H."/>
            <person name="Yamamoto M."/>
            <person name="Yamamoto S."/>
            <person name="Yamane H."/>
            <person name="Yoshiki S."/>
            <person name="Yoshihara R."/>
            <person name="Yukawa K."/>
            <person name="Zhong H."/>
            <person name="Yano M."/>
            <person name="Yuan Q."/>
            <person name="Ouyang S."/>
            <person name="Liu J."/>
            <person name="Jones K.M."/>
            <person name="Gansberger K."/>
            <person name="Moffat K."/>
            <person name="Hill J."/>
            <person name="Bera J."/>
            <person name="Fadrosh D."/>
            <person name="Jin S."/>
            <person name="Johri S."/>
            <person name="Kim M."/>
            <person name="Overton L."/>
            <person name="Reardon M."/>
            <person name="Tsitrin T."/>
            <person name="Vuong H."/>
            <person name="Weaver B."/>
            <person name="Ciecko A."/>
            <person name="Tallon L."/>
            <person name="Jackson J."/>
            <person name="Pai G."/>
            <person name="Aken S.V."/>
            <person name="Utterback T."/>
            <person name="Reidmuller S."/>
            <person name="Feldblyum T."/>
            <person name="Hsiao J."/>
            <person name="Zismann V."/>
            <person name="Iobst S."/>
            <person name="de Vazeille A.R."/>
            <person name="Buell C.R."/>
            <person name="Ying K."/>
            <person name="Li Y."/>
            <person name="Lu T."/>
            <person name="Huang Y."/>
            <person name="Zhao Q."/>
            <person name="Feng Q."/>
            <person name="Zhang L."/>
            <person name="Zhu J."/>
            <person name="Weng Q."/>
            <person name="Mu J."/>
            <person name="Lu Y."/>
            <person name="Fan D."/>
            <person name="Liu Y."/>
            <person name="Guan J."/>
            <person name="Zhang Y."/>
            <person name="Yu S."/>
            <person name="Liu X."/>
            <person name="Zhang Y."/>
            <person name="Hong G."/>
            <person name="Han B."/>
            <person name="Choisne N."/>
            <person name="Demange N."/>
            <person name="Orjeda G."/>
            <person name="Samain S."/>
            <person name="Cattolico L."/>
            <person name="Pelletier E."/>
            <person name="Couloux A."/>
            <person name="Segurens B."/>
            <person name="Wincker P."/>
            <person name="D'Hont A."/>
            <person name="Scarpelli C."/>
            <person name="Weissenbach J."/>
            <person name="Salanoubat M."/>
            <person name="Quetier F."/>
            <person name="Yu Y."/>
            <person name="Kim H.R."/>
            <person name="Rambo T."/>
            <person name="Currie J."/>
            <person name="Collura K."/>
            <person name="Luo M."/>
            <person name="Yang T."/>
            <person name="Ammiraju J.S.S."/>
            <person name="Engler F."/>
            <person name="Soderlund C."/>
            <person name="Wing R.A."/>
            <person name="Palmer L.E."/>
            <person name="de la Bastide M."/>
            <person name="Spiegel L."/>
            <person name="Nascimento L."/>
            <person name="Zutavern T."/>
            <person name="O'Shaughnessy A."/>
            <person name="Dike S."/>
            <person name="Dedhia N."/>
            <person name="Preston R."/>
            <person name="Balija V."/>
            <person name="McCombie W.R."/>
            <person name="Chow T."/>
            <person name="Chen H."/>
            <person name="Chung M."/>
            <person name="Chen C."/>
            <person name="Shaw J."/>
            <person name="Wu H."/>
            <person name="Hsiao K."/>
            <person name="Chao Y."/>
            <person name="Chu M."/>
            <person name="Cheng C."/>
            <person name="Hour A."/>
            <person name="Lee P."/>
            <person name="Lin S."/>
            <person name="Lin Y."/>
            <person name="Liou J."/>
            <person name="Liu S."/>
            <person name="Hsing Y."/>
            <person name="Raghuvanshi S."/>
            <person name="Mohanty A."/>
            <person name="Bharti A.K."/>
            <person name="Gaur A."/>
            <person name="Gupta V."/>
            <person name="Kumar D."/>
            <person name="Ravi V."/>
            <person name="Vij S."/>
            <person name="Kapur A."/>
            <person name="Khurana P."/>
            <person name="Khurana P."/>
            <person name="Khurana J.P."/>
            <person name="Tyagi A.K."/>
            <person name="Gaikwad K."/>
            <person name="Singh A."/>
            <person name="Dalal V."/>
            <person name="Srivastava S."/>
            <person name="Dixit A."/>
            <person name="Pal A.K."/>
            <person name="Ghazi I.A."/>
            <person name="Yadav M."/>
            <person name="Pandit A."/>
            <person name="Bhargava A."/>
            <person name="Sureshbabu K."/>
            <person name="Batra K."/>
            <person name="Sharma T.R."/>
            <person name="Mohapatra T."/>
            <person name="Singh N.K."/>
            <person name="Messing J."/>
            <person name="Nelson A.B."/>
            <person name="Fuks G."/>
            <person name="Kavchok S."/>
            <person name="Keizer G."/>
            <person name="Linton E."/>
            <person name="Llaca V."/>
            <person name="Song R."/>
            <person name="Tanyolac B."/>
            <person name="Young S."/>
            <person name="Ho-Il K."/>
            <person name="Hahn J.H."/>
            <person name="Sangsakoo G."/>
            <person name="Vanavichit A."/>
            <person name="de Mattos Luiz.A.T."/>
            <person name="Zimmer P.D."/>
            <person name="Malone G."/>
            <person name="Dellagostin O."/>
            <person name="de Oliveira A.C."/>
            <person name="Bevan M."/>
            <person name="Bancroft I."/>
            <person name="Minx P."/>
            <person name="Cordum H."/>
            <person name="Wilson R."/>
            <person name="Cheng Z."/>
            <person name="Jin W."/>
            <person name="Jiang J."/>
            <person name="Leong S.A."/>
            <person name="Iwama H."/>
            <person name="Gojobori T."/>
            <person name="Itoh T."/>
            <person name="Niimura Y."/>
            <person name="Fujii Y."/>
            <person name="Habara T."/>
            <person name="Sakai H."/>
            <person name="Sato Y."/>
            <person name="Wilson G."/>
            <person name="Kumar K."/>
            <person name="McCouch S."/>
            <person name="Juretic N."/>
            <person name="Hoen D."/>
            <person name="Wright S."/>
            <person name="Bruskiewich R."/>
            <person name="Bureau T."/>
            <person name="Miyao A."/>
            <person name="Hirochika H."/>
            <person name="Nishikawa T."/>
            <person name="Kadowaki K."/>
            <person name="Sugiura M."/>
            <person name="Burr B."/>
            <person name="Sasaki T."/>
        </authorList>
    </citation>
    <scope>NUCLEOTIDE SEQUENCE [LARGE SCALE GENOMIC DNA]</scope>
    <source>
        <strain evidence="4">cv. Nipponbare</strain>
    </source>
</reference>
<feature type="compositionally biased region" description="Low complexity" evidence="1">
    <location>
        <begin position="126"/>
        <end position="153"/>
    </location>
</feature>
<dbReference type="Proteomes" id="UP000000763">
    <property type="component" value="Chromosome 8"/>
</dbReference>
<feature type="region of interest" description="Disordered" evidence="1">
    <location>
        <begin position="126"/>
        <end position="160"/>
    </location>
</feature>
<feature type="transmembrane region" description="Helical" evidence="2">
    <location>
        <begin position="194"/>
        <end position="215"/>
    </location>
</feature>
<feature type="region of interest" description="Disordered" evidence="1">
    <location>
        <begin position="65"/>
        <end position="84"/>
    </location>
</feature>
<feature type="compositionally biased region" description="Basic residues" evidence="1">
    <location>
        <begin position="580"/>
        <end position="591"/>
    </location>
</feature>